<dbReference type="KEGG" id="tpro:Ga0080559_TMP2862"/>
<sequence>MKGWVCNWPIRRALQGKAGVAGSSDREQRTIGVGDCGFLI</sequence>
<proteinExistence type="predicted"/>
<reference evidence="1 2" key="1">
    <citation type="submission" date="2016-03" db="EMBL/GenBank/DDBJ databases">
        <title>Deep-sea bacteria in the southern Pacific.</title>
        <authorList>
            <person name="Tang K."/>
        </authorList>
    </citation>
    <scope>NUCLEOTIDE SEQUENCE [LARGE SCALE GENOMIC DNA]</scope>
    <source>
        <strain evidence="1 2">JLT2016</strain>
    </source>
</reference>
<keyword evidence="2" id="KW-1185">Reference proteome</keyword>
<dbReference type="Proteomes" id="UP000186559">
    <property type="component" value="Chromosome"/>
</dbReference>
<name>A0A1U7D6C5_9RHOB</name>
<evidence type="ECO:0000313" key="2">
    <source>
        <dbReference type="Proteomes" id="UP000186559"/>
    </source>
</evidence>
<dbReference type="STRING" id="1229727.Ga0080559_TMP2862"/>
<evidence type="ECO:0000313" key="1">
    <source>
        <dbReference type="EMBL" id="APX23658.1"/>
    </source>
</evidence>
<organism evidence="1 2">
    <name type="scientific">Salipiger profundus</name>
    <dbReference type="NCBI Taxonomy" id="1229727"/>
    <lineage>
        <taxon>Bacteria</taxon>
        <taxon>Pseudomonadati</taxon>
        <taxon>Pseudomonadota</taxon>
        <taxon>Alphaproteobacteria</taxon>
        <taxon>Rhodobacterales</taxon>
        <taxon>Roseobacteraceae</taxon>
        <taxon>Salipiger</taxon>
    </lineage>
</organism>
<accession>A0A1U7D6C5</accession>
<dbReference type="EMBL" id="CP014796">
    <property type="protein sequence ID" value="APX23658.1"/>
    <property type="molecule type" value="Genomic_DNA"/>
</dbReference>
<gene>
    <name evidence="1" type="ORF">Ga0080559_TMP2862</name>
</gene>
<protein>
    <submittedName>
        <fullName evidence="1">Uncharacterized protein</fullName>
    </submittedName>
</protein>
<dbReference type="AlphaFoldDB" id="A0A1U7D6C5"/>